<name>A0A4R0RAS9_9APHY</name>
<evidence type="ECO:0000313" key="3">
    <source>
        <dbReference type="EMBL" id="TCD63926.1"/>
    </source>
</evidence>
<keyword evidence="2" id="KW-0560">Oxidoreductase</keyword>
<dbReference type="Pfam" id="PF00106">
    <property type="entry name" value="adh_short"/>
    <property type="match status" value="1"/>
</dbReference>
<dbReference type="Proteomes" id="UP000292702">
    <property type="component" value="Unassembled WGS sequence"/>
</dbReference>
<protein>
    <submittedName>
        <fullName evidence="3">Uncharacterized protein</fullName>
    </submittedName>
</protein>
<sequence length="337" mass="37258">MSSTLPTNFPVLQVDLTGRTALVVGSNVGLGFEAAKHLARMNPKRLIATARTEEKSKKTEEEIKKDTGFSAVECWPLELTSFASIKAFADRFEPMADPTYVITEDGFERLWVLCFYSYSNIDTDCLSPSSLQTNHLGGALLSYLLLPTLLKTGRETGHVSRLAIVSSNLHECVNFGLEKFPKDRDIFARMNEKDSLNTNVGDLANRYSETKLLNILFGRALQSHLSADAPLLVTLPNPGLSISELGRSDNSGQWDEVLKTARTTEEGSRQLILGALGEKGGVNAWRGAYLSDNEIRDVSEWVRSDEGREAQERVWKETLIIASKADARVAETAKLFV</sequence>
<dbReference type="Gene3D" id="3.40.50.720">
    <property type="entry name" value="NAD(P)-binding Rossmann-like Domain"/>
    <property type="match status" value="1"/>
</dbReference>
<evidence type="ECO:0000313" key="4">
    <source>
        <dbReference type="Proteomes" id="UP000292702"/>
    </source>
</evidence>
<evidence type="ECO:0000256" key="1">
    <source>
        <dbReference type="ARBA" id="ARBA00006484"/>
    </source>
</evidence>
<dbReference type="PANTHER" id="PTHR24320">
    <property type="entry name" value="RETINOL DEHYDROGENASE"/>
    <property type="match status" value="1"/>
</dbReference>
<comment type="similarity">
    <text evidence="1">Belongs to the short-chain dehydrogenases/reductases (SDR) family.</text>
</comment>
<evidence type="ECO:0000256" key="2">
    <source>
        <dbReference type="ARBA" id="ARBA00023002"/>
    </source>
</evidence>
<dbReference type="EMBL" id="RWJN01000266">
    <property type="protein sequence ID" value="TCD63926.1"/>
    <property type="molecule type" value="Genomic_DNA"/>
</dbReference>
<dbReference type="STRING" id="92696.A0A4R0RAS9"/>
<dbReference type="AlphaFoldDB" id="A0A4R0RAS9"/>
<keyword evidence="4" id="KW-1185">Reference proteome</keyword>
<accession>A0A4R0RAS9</accession>
<organism evidence="3 4">
    <name type="scientific">Steccherinum ochraceum</name>
    <dbReference type="NCBI Taxonomy" id="92696"/>
    <lineage>
        <taxon>Eukaryota</taxon>
        <taxon>Fungi</taxon>
        <taxon>Dikarya</taxon>
        <taxon>Basidiomycota</taxon>
        <taxon>Agaricomycotina</taxon>
        <taxon>Agaricomycetes</taxon>
        <taxon>Polyporales</taxon>
        <taxon>Steccherinaceae</taxon>
        <taxon>Steccherinum</taxon>
    </lineage>
</organism>
<comment type="caution">
    <text evidence="3">The sequence shown here is derived from an EMBL/GenBank/DDBJ whole genome shotgun (WGS) entry which is preliminary data.</text>
</comment>
<dbReference type="InterPro" id="IPR036291">
    <property type="entry name" value="NAD(P)-bd_dom_sf"/>
</dbReference>
<dbReference type="SUPFAM" id="SSF51735">
    <property type="entry name" value="NAD(P)-binding Rossmann-fold domains"/>
    <property type="match status" value="1"/>
</dbReference>
<dbReference type="PANTHER" id="PTHR24320:SF152">
    <property type="entry name" value="SHORT-CHAIN DEHYDROGENASE_REDUCTASE FAMILY PROTEIN"/>
    <property type="match status" value="1"/>
</dbReference>
<reference evidence="3 4" key="1">
    <citation type="submission" date="2018-11" db="EMBL/GenBank/DDBJ databases">
        <title>Genome assembly of Steccherinum ochraceum LE-BIN_3174, the white-rot fungus of the Steccherinaceae family (The Residual Polyporoid clade, Polyporales, Basidiomycota).</title>
        <authorList>
            <person name="Fedorova T.V."/>
            <person name="Glazunova O.A."/>
            <person name="Landesman E.O."/>
            <person name="Moiseenko K.V."/>
            <person name="Psurtseva N.V."/>
            <person name="Savinova O.S."/>
            <person name="Shakhova N.V."/>
            <person name="Tyazhelova T.V."/>
            <person name="Vasina D.V."/>
        </authorList>
    </citation>
    <scope>NUCLEOTIDE SEQUENCE [LARGE SCALE GENOMIC DNA]</scope>
    <source>
        <strain evidence="3 4">LE-BIN_3174</strain>
    </source>
</reference>
<dbReference type="GO" id="GO:0016491">
    <property type="term" value="F:oxidoreductase activity"/>
    <property type="evidence" value="ECO:0007669"/>
    <property type="project" value="UniProtKB-KW"/>
</dbReference>
<proteinExistence type="inferred from homology"/>
<dbReference type="OrthoDB" id="542013at2759"/>
<gene>
    <name evidence="3" type="ORF">EIP91_004773</name>
</gene>
<dbReference type="InterPro" id="IPR002347">
    <property type="entry name" value="SDR_fam"/>
</dbReference>